<keyword evidence="2" id="KW-1185">Reference proteome</keyword>
<sequence>MTRMIGYFREALVHPDDVLVVEHQLQRAASAVGAPLLQEEIKREPAPTRNPLWSLMETLDRRHDTMLVRTVTDLAARDRVDLRPLMGGPASYRVLWAAVEQLHSGEGGYIVVPSMTHFEGLVVSRPVLMRQIADLHPAVGILDASNADHLAVGANTVVIGEFQVPPVPLAEDIASTNARARIGRAGLADLAPAVDLLVRKLVGTVTEKDHFSGQGHLLTIRIHRDLAASTLVVTCLDTRDFAEVPPHRAVVEACAPGRIARTRWGTSGTATRCELLLPGAQQSEPLSATAR</sequence>
<evidence type="ECO:0000313" key="1">
    <source>
        <dbReference type="EMBL" id="NKX91206.1"/>
    </source>
</evidence>
<protein>
    <submittedName>
        <fullName evidence="1">Uncharacterized protein</fullName>
    </submittedName>
</protein>
<proteinExistence type="predicted"/>
<dbReference type="EMBL" id="JAAXOM010000010">
    <property type="protein sequence ID" value="NKX91206.1"/>
    <property type="molecule type" value="Genomic_DNA"/>
</dbReference>
<gene>
    <name evidence="1" type="ORF">HGA10_28375</name>
</gene>
<dbReference type="Proteomes" id="UP000572007">
    <property type="component" value="Unassembled WGS sequence"/>
</dbReference>
<accession>A0A846WEW3</accession>
<dbReference type="RefSeq" id="WP_067641658.1">
    <property type="nucleotide sequence ID" value="NZ_JAAXOM010000010.1"/>
</dbReference>
<evidence type="ECO:0000313" key="2">
    <source>
        <dbReference type="Proteomes" id="UP000572007"/>
    </source>
</evidence>
<reference evidence="1 2" key="1">
    <citation type="submission" date="2020-04" db="EMBL/GenBank/DDBJ databases">
        <title>MicrobeNet Type strains.</title>
        <authorList>
            <person name="Nicholson A.C."/>
        </authorList>
    </citation>
    <scope>NUCLEOTIDE SEQUENCE [LARGE SCALE GENOMIC DNA]</scope>
    <source>
        <strain evidence="1 2">DSM 44960</strain>
    </source>
</reference>
<dbReference type="AlphaFoldDB" id="A0A846WEW3"/>
<comment type="caution">
    <text evidence="1">The sequence shown here is derived from an EMBL/GenBank/DDBJ whole genome shotgun (WGS) entry which is preliminary data.</text>
</comment>
<name>A0A846WEW3_9NOCA</name>
<organism evidence="1 2">
    <name type="scientific">Nocardia coubleae</name>
    <dbReference type="NCBI Taxonomy" id="356147"/>
    <lineage>
        <taxon>Bacteria</taxon>
        <taxon>Bacillati</taxon>
        <taxon>Actinomycetota</taxon>
        <taxon>Actinomycetes</taxon>
        <taxon>Mycobacteriales</taxon>
        <taxon>Nocardiaceae</taxon>
        <taxon>Nocardia</taxon>
    </lineage>
</organism>